<comment type="subcellular location">
    <subcellularLocation>
        <location evidence="5">Mitochondrion inner membrane</location>
        <topology evidence="5">Peripheral membrane protein</topology>
        <orientation evidence="5">Matrix side</orientation>
    </subcellularLocation>
</comment>
<evidence type="ECO:0000256" key="5">
    <source>
        <dbReference type="HAMAP-Rule" id="MF_03190"/>
    </source>
</evidence>
<sequence>MTSALKPTSGFRRAARLLSLAAPRTRPGPACSSQPHPQNGLLPLSQPLSRPCSHPYSTEAGPGGSRLDSSTSSSSPQTFSTVNQTEISHFDALASTWWDKQGPSRLLHLMNPLRHDFIRDCHASEPPPPPPPSAGAARTGGGGGLRYLDVGCGGGIFAESAARLPSVASITALDASAEVIAVAREHLSRETPTVQCKLTYLHTSVEALAADVVGDKSTSAEAAAAAAADEDGRFDVVTTFEVVEHVENPSAFLERCGALVRPGGWLVLSTMARTWVSWAVTIVAAERVLGIVPPGTHDWNKYVDAHELQRWFDTRPTAEGWAGPGSFSRCQGVVYVPGLGWKVVPGFERAGNYFFGIRKSPDAS</sequence>
<dbReference type="STRING" id="644358.A0A0C4E548"/>
<dbReference type="Gene3D" id="3.40.50.150">
    <property type="entry name" value="Vaccinia Virus protein VP39"/>
    <property type="match status" value="1"/>
</dbReference>
<dbReference type="EC" id="2.1.1.-" evidence="5"/>
<evidence type="ECO:0000256" key="6">
    <source>
        <dbReference type="SAM" id="MobiDB-lite"/>
    </source>
</evidence>
<feature type="region of interest" description="Disordered" evidence="6">
    <location>
        <begin position="15"/>
        <end position="80"/>
    </location>
</feature>
<dbReference type="InterPro" id="IPR010233">
    <property type="entry name" value="UbiG_MeTrfase"/>
</dbReference>
<dbReference type="UniPathway" id="UPA00232"/>
<evidence type="ECO:0000256" key="2">
    <source>
        <dbReference type="ARBA" id="ARBA00022679"/>
    </source>
</evidence>
<comment type="pathway">
    <text evidence="5">Cofactor biosynthesis; ubiquinone biosynthesis.</text>
</comment>
<feature type="binding site" evidence="5">
    <location>
        <position position="114"/>
    </location>
    <ligand>
        <name>S-adenosyl-L-methionine</name>
        <dbReference type="ChEBI" id="CHEBI:59789"/>
    </ligand>
</feature>
<dbReference type="GO" id="GO:0061542">
    <property type="term" value="F:3-demethylubiquinol 3-O-methyltransferase activity"/>
    <property type="evidence" value="ECO:0007669"/>
    <property type="project" value="UniProtKB-UniRule"/>
</dbReference>
<feature type="region of interest" description="Disordered" evidence="6">
    <location>
        <begin position="120"/>
        <end position="140"/>
    </location>
</feature>
<evidence type="ECO:0000313" key="7">
    <source>
        <dbReference type="EMBL" id="KLU88625.1"/>
    </source>
</evidence>
<dbReference type="NCBIfam" id="TIGR01983">
    <property type="entry name" value="UbiG"/>
    <property type="match status" value="1"/>
</dbReference>
<feature type="binding site" evidence="5">
    <location>
        <position position="240"/>
    </location>
    <ligand>
        <name>S-adenosyl-L-methionine</name>
        <dbReference type="ChEBI" id="CHEBI:59789"/>
    </ligand>
</feature>
<proteinExistence type="inferred from homology"/>
<feature type="binding site" evidence="5">
    <location>
        <position position="244"/>
    </location>
    <ligand>
        <name>Mg(2+)</name>
        <dbReference type="ChEBI" id="CHEBI:18420"/>
    </ligand>
</feature>
<dbReference type="InterPro" id="IPR029063">
    <property type="entry name" value="SAM-dependent_MTases_sf"/>
</dbReference>
<evidence type="ECO:0000256" key="3">
    <source>
        <dbReference type="ARBA" id="ARBA00022688"/>
    </source>
</evidence>
<feature type="binding site" evidence="5">
    <location>
        <position position="151"/>
    </location>
    <ligand>
        <name>S-adenosyl-L-methionine</name>
        <dbReference type="ChEBI" id="CHEBI:59789"/>
    </ligand>
</feature>
<dbReference type="EC" id="2.1.1.114" evidence="5"/>
<protein>
    <recommendedName>
        <fullName evidence="5">Ubiquinone biosynthesis O-methyltransferase, mitochondrial</fullName>
    </recommendedName>
    <alternativeName>
        <fullName evidence="5">3-demethylubiquinol 3-O-methyltransferase</fullName>
        <ecNumber evidence="5">2.1.1.64</ecNumber>
    </alternativeName>
    <alternativeName>
        <fullName evidence="5">3-demethylubiquinone 3-O-methyltransferase</fullName>
        <ecNumber evidence="5">2.1.1.-</ecNumber>
    </alternativeName>
    <alternativeName>
        <fullName evidence="5">Polyprenyldihydroxybenzoate methyltransferase</fullName>
        <ecNumber evidence="5">2.1.1.114</ecNumber>
    </alternativeName>
</protein>
<dbReference type="PANTHER" id="PTHR43464:SF19">
    <property type="entry name" value="UBIQUINONE BIOSYNTHESIS O-METHYLTRANSFERASE, MITOCHONDRIAL"/>
    <property type="match status" value="1"/>
</dbReference>
<reference evidence="8" key="5">
    <citation type="submission" date="2015-06" db="UniProtKB">
        <authorList>
            <consortium name="EnsemblFungi"/>
        </authorList>
    </citation>
    <scope>IDENTIFICATION</scope>
    <source>
        <strain evidence="8">ATCC 64411</strain>
    </source>
</reference>
<keyword evidence="5" id="KW-0999">Mitochondrion inner membrane</keyword>
<keyword evidence="4 5" id="KW-0949">S-adenosyl-L-methionine</keyword>
<keyword evidence="5" id="KW-0496">Mitochondrion</keyword>
<feature type="compositionally biased region" description="Low complexity" evidence="6">
    <location>
        <begin position="69"/>
        <end position="80"/>
    </location>
</feature>
<organism evidence="8 9">
    <name type="scientific">Magnaporthiopsis poae (strain ATCC 64411 / 73-15)</name>
    <name type="common">Kentucky bluegrass fungus</name>
    <name type="synonym">Magnaporthe poae</name>
    <dbReference type="NCBI Taxonomy" id="644358"/>
    <lineage>
        <taxon>Eukaryota</taxon>
        <taxon>Fungi</taxon>
        <taxon>Dikarya</taxon>
        <taxon>Ascomycota</taxon>
        <taxon>Pezizomycotina</taxon>
        <taxon>Sordariomycetes</taxon>
        <taxon>Sordariomycetidae</taxon>
        <taxon>Magnaporthales</taxon>
        <taxon>Magnaporthaceae</taxon>
        <taxon>Magnaporthiopsis</taxon>
    </lineage>
</organism>
<feature type="binding site" evidence="5">
    <location>
        <position position="241"/>
    </location>
    <ligand>
        <name>Mg(2+)</name>
        <dbReference type="ChEBI" id="CHEBI:18420"/>
    </ligand>
</feature>
<keyword evidence="5" id="KW-0472">Membrane</keyword>
<dbReference type="GO" id="GO:0032259">
    <property type="term" value="P:methylation"/>
    <property type="evidence" value="ECO:0007669"/>
    <property type="project" value="UniProtKB-KW"/>
</dbReference>
<reference evidence="8" key="4">
    <citation type="journal article" date="2015" name="G3 (Bethesda)">
        <title>Genome sequences of three phytopathogenic species of the Magnaporthaceae family of fungi.</title>
        <authorList>
            <person name="Okagaki L.H."/>
            <person name="Nunes C.C."/>
            <person name="Sailsbery J."/>
            <person name="Clay B."/>
            <person name="Brown D."/>
            <person name="John T."/>
            <person name="Oh Y."/>
            <person name="Young N."/>
            <person name="Fitzgerald M."/>
            <person name="Haas B.J."/>
            <person name="Zeng Q."/>
            <person name="Young S."/>
            <person name="Adiconis X."/>
            <person name="Fan L."/>
            <person name="Levin J.Z."/>
            <person name="Mitchell T.K."/>
            <person name="Okubara P.A."/>
            <person name="Farman M.L."/>
            <person name="Kohn L.M."/>
            <person name="Birren B."/>
            <person name="Ma L.-J."/>
            <person name="Dean R.A."/>
        </authorList>
    </citation>
    <scope>NUCLEOTIDE SEQUENCE</scope>
    <source>
        <strain evidence="8">ATCC 64411 / 73-15</strain>
    </source>
</reference>
<dbReference type="EnsemblFungi" id="MAPG_07610T0">
    <property type="protein sequence ID" value="MAPG_07610T0"/>
    <property type="gene ID" value="MAPG_07610"/>
</dbReference>
<dbReference type="OMA" id="LASRWWD"/>
<keyword evidence="9" id="KW-1185">Reference proteome</keyword>
<comment type="function">
    <text evidence="5">O-methyltransferase required for two non-consecutive steps during ubiquinone biosynthesis. Catalyzes the 2 O-methylation of 3,4-dihydroxy-5-(all-trans-polyprenyl)benzoic acid into 4-hydroxy-3-methoxy-5-(all-trans-polyprenyl)benzoic acid. Also catalyzes the last step of ubiquinone biosynthesis by mediating methylation of 3-demethylubiquinone into ubiquinone. Also able to mediate the methylation of 3-demethylubiquinol into ubiquinol.</text>
</comment>
<feature type="binding site" evidence="5">
    <location>
        <position position="174"/>
    </location>
    <ligand>
        <name>S-adenosyl-L-methionine</name>
        <dbReference type="ChEBI" id="CHEBI:59789"/>
    </ligand>
</feature>
<dbReference type="GO" id="GO:0010420">
    <property type="term" value="F:polyprenyldihydroxybenzoate methyltransferase activity"/>
    <property type="evidence" value="ECO:0007669"/>
    <property type="project" value="UniProtKB-UniRule"/>
</dbReference>
<gene>
    <name evidence="5" type="primary">COQ3</name>
    <name evidence="7" type="ORF">MAPG_07610</name>
</gene>
<reference evidence="7" key="3">
    <citation type="submission" date="2011-03" db="EMBL/GenBank/DDBJ databases">
        <title>Annotation of Magnaporthe poae ATCC 64411.</title>
        <authorList>
            <person name="Ma L.-J."/>
            <person name="Dead R."/>
            <person name="Young S.K."/>
            <person name="Zeng Q."/>
            <person name="Gargeya S."/>
            <person name="Fitzgerald M."/>
            <person name="Haas B."/>
            <person name="Abouelleil A."/>
            <person name="Alvarado L."/>
            <person name="Arachchi H.M."/>
            <person name="Berlin A."/>
            <person name="Brown A."/>
            <person name="Chapman S.B."/>
            <person name="Chen Z."/>
            <person name="Dunbar C."/>
            <person name="Freedman E."/>
            <person name="Gearin G."/>
            <person name="Gellesch M."/>
            <person name="Goldberg J."/>
            <person name="Griggs A."/>
            <person name="Gujja S."/>
            <person name="Heiman D."/>
            <person name="Howarth C."/>
            <person name="Larson L."/>
            <person name="Lui A."/>
            <person name="MacDonald P.J.P."/>
            <person name="Mehta T."/>
            <person name="Montmayeur A."/>
            <person name="Murphy C."/>
            <person name="Neiman D."/>
            <person name="Pearson M."/>
            <person name="Priest M."/>
            <person name="Roberts A."/>
            <person name="Saif S."/>
            <person name="Shea T."/>
            <person name="Shenoy N."/>
            <person name="Sisk P."/>
            <person name="Stolte C."/>
            <person name="Sykes S."/>
            <person name="Yandava C."/>
            <person name="Wortman J."/>
            <person name="Nusbaum C."/>
            <person name="Birren B."/>
        </authorList>
    </citation>
    <scope>NUCLEOTIDE SEQUENCE</scope>
    <source>
        <strain evidence="7">ATCC 64411</strain>
    </source>
</reference>
<dbReference type="GO" id="GO:0046872">
    <property type="term" value="F:metal ion binding"/>
    <property type="evidence" value="ECO:0007669"/>
    <property type="project" value="UniProtKB-KW"/>
</dbReference>
<evidence type="ECO:0000313" key="8">
    <source>
        <dbReference type="EnsemblFungi" id="MAPG_07610T0"/>
    </source>
</evidence>
<feature type="binding site" evidence="5">
    <location>
        <position position="245"/>
    </location>
    <ligand>
        <name>Mg(2+)</name>
        <dbReference type="ChEBI" id="CHEBI:18420"/>
    </ligand>
</feature>
<keyword evidence="1 5" id="KW-0489">Methyltransferase</keyword>
<dbReference type="VEuPathDB" id="FungiDB:MAPG_07610"/>
<dbReference type="eggNOG" id="KOG1270">
    <property type="taxonomic scope" value="Eukaryota"/>
</dbReference>
<dbReference type="GO" id="GO:0031314">
    <property type="term" value="C:extrinsic component of mitochondrial inner membrane"/>
    <property type="evidence" value="ECO:0007669"/>
    <property type="project" value="UniProtKB-UniRule"/>
</dbReference>
<dbReference type="SUPFAM" id="SSF53335">
    <property type="entry name" value="S-adenosyl-L-methionine-dependent methyltransferases"/>
    <property type="match status" value="1"/>
</dbReference>
<dbReference type="Proteomes" id="UP000011715">
    <property type="component" value="Unassembled WGS sequence"/>
</dbReference>
<keyword evidence="3 5" id="KW-0831">Ubiquinone biosynthesis</keyword>
<accession>A0A0C4E548</accession>
<comment type="catalytic activity">
    <reaction evidence="5">
        <text>a 3-demethylubiquinone + S-adenosyl-L-methionine = a ubiquinone + S-adenosyl-L-homocysteine</text>
        <dbReference type="Rhea" id="RHEA:81215"/>
        <dbReference type="Rhea" id="RHEA-COMP:9565"/>
        <dbReference type="Rhea" id="RHEA-COMP:19654"/>
        <dbReference type="ChEBI" id="CHEBI:16389"/>
        <dbReference type="ChEBI" id="CHEBI:57856"/>
        <dbReference type="ChEBI" id="CHEBI:59789"/>
        <dbReference type="ChEBI" id="CHEBI:231825"/>
    </reaction>
</comment>
<dbReference type="Pfam" id="PF13489">
    <property type="entry name" value="Methyltransf_23"/>
    <property type="match status" value="1"/>
</dbReference>
<keyword evidence="5" id="KW-0460">Magnesium</keyword>
<dbReference type="EMBL" id="ADBL01001844">
    <property type="status" value="NOT_ANNOTATED_CDS"/>
    <property type="molecule type" value="Genomic_DNA"/>
</dbReference>
<comment type="catalytic activity">
    <reaction evidence="5">
        <text>a 3,4-dihydroxy-5-(all-trans-polyprenyl)benzoate + S-adenosyl-L-methionine = a 4-hydroxy-3-methoxy-5-(all-trans-polyprenyl)benzoate + S-adenosyl-L-homocysteine + H(+)</text>
        <dbReference type="Rhea" id="RHEA:44452"/>
        <dbReference type="Rhea" id="RHEA-COMP:10930"/>
        <dbReference type="Rhea" id="RHEA-COMP:10931"/>
        <dbReference type="ChEBI" id="CHEBI:15378"/>
        <dbReference type="ChEBI" id="CHEBI:57856"/>
        <dbReference type="ChEBI" id="CHEBI:59789"/>
        <dbReference type="ChEBI" id="CHEBI:64694"/>
        <dbReference type="ChEBI" id="CHEBI:84443"/>
        <dbReference type="EC" id="2.1.1.114"/>
    </reaction>
</comment>
<dbReference type="CDD" id="cd02440">
    <property type="entry name" value="AdoMet_MTases"/>
    <property type="match status" value="1"/>
</dbReference>
<dbReference type="HAMAP" id="MF_00472">
    <property type="entry name" value="UbiG"/>
    <property type="match status" value="1"/>
</dbReference>
<keyword evidence="2 5" id="KW-0808">Transferase</keyword>
<dbReference type="OrthoDB" id="3265906at2759"/>
<reference evidence="7" key="2">
    <citation type="submission" date="2010-05" db="EMBL/GenBank/DDBJ databases">
        <title>The Genome Sequence of Magnaporthe poae strain ATCC 64411.</title>
        <authorList>
            <consortium name="The Broad Institute Genome Sequencing Platform"/>
            <consortium name="Broad Institute Genome Sequencing Center for Infectious Disease"/>
            <person name="Ma L.-J."/>
            <person name="Dead R."/>
            <person name="Young S."/>
            <person name="Zeng Q."/>
            <person name="Koehrsen M."/>
            <person name="Alvarado L."/>
            <person name="Berlin A."/>
            <person name="Chapman S.B."/>
            <person name="Chen Z."/>
            <person name="Freedman E."/>
            <person name="Gellesch M."/>
            <person name="Goldberg J."/>
            <person name="Griggs A."/>
            <person name="Gujja S."/>
            <person name="Heilman E.R."/>
            <person name="Heiman D."/>
            <person name="Hepburn T."/>
            <person name="Howarth C."/>
            <person name="Jen D."/>
            <person name="Larson L."/>
            <person name="Mehta T."/>
            <person name="Neiman D."/>
            <person name="Pearson M."/>
            <person name="Roberts A."/>
            <person name="Saif S."/>
            <person name="Shea T."/>
            <person name="Shenoy N."/>
            <person name="Sisk P."/>
            <person name="Stolte C."/>
            <person name="Sykes S."/>
            <person name="Walk T."/>
            <person name="White J."/>
            <person name="Yandava C."/>
            <person name="Haas B."/>
            <person name="Nusbaum C."/>
            <person name="Birren B."/>
        </authorList>
    </citation>
    <scope>NUCLEOTIDE SEQUENCE</scope>
    <source>
        <strain evidence="7">ATCC 64411</strain>
    </source>
</reference>
<dbReference type="AlphaFoldDB" id="A0A0C4E548"/>
<comment type="subunit">
    <text evidence="5">Component of a multi-subunit COQ enzyme complex, composed of at least COQ3, COQ4, COQ5, COQ6, COQ7 and COQ9.</text>
</comment>
<name>A0A0C4E548_MAGP6</name>
<evidence type="ECO:0000313" key="9">
    <source>
        <dbReference type="Proteomes" id="UP000011715"/>
    </source>
</evidence>
<evidence type="ECO:0000256" key="1">
    <source>
        <dbReference type="ARBA" id="ARBA00022603"/>
    </source>
</evidence>
<dbReference type="PANTHER" id="PTHR43464">
    <property type="entry name" value="METHYLTRANSFERASE"/>
    <property type="match status" value="1"/>
</dbReference>
<comment type="catalytic activity">
    <reaction evidence="5">
        <text>a 3-demethylubiquinol + S-adenosyl-L-methionine = a ubiquinol + S-adenosyl-L-homocysteine + H(+)</text>
        <dbReference type="Rhea" id="RHEA:44380"/>
        <dbReference type="Rhea" id="RHEA-COMP:9566"/>
        <dbReference type="Rhea" id="RHEA-COMP:10914"/>
        <dbReference type="ChEBI" id="CHEBI:15378"/>
        <dbReference type="ChEBI" id="CHEBI:17976"/>
        <dbReference type="ChEBI" id="CHEBI:57856"/>
        <dbReference type="ChEBI" id="CHEBI:59789"/>
        <dbReference type="ChEBI" id="CHEBI:84422"/>
        <dbReference type="EC" id="2.1.1.64"/>
    </reaction>
</comment>
<dbReference type="EC" id="2.1.1.64" evidence="5"/>
<reference evidence="9" key="1">
    <citation type="submission" date="2010-05" db="EMBL/GenBank/DDBJ databases">
        <title>The genome sequence of Magnaporthe poae strain ATCC 64411.</title>
        <authorList>
            <person name="Ma L.-J."/>
            <person name="Dead R."/>
            <person name="Young S."/>
            <person name="Zeng Q."/>
            <person name="Koehrsen M."/>
            <person name="Alvarado L."/>
            <person name="Berlin A."/>
            <person name="Chapman S.B."/>
            <person name="Chen Z."/>
            <person name="Freedman E."/>
            <person name="Gellesch M."/>
            <person name="Goldberg J."/>
            <person name="Griggs A."/>
            <person name="Gujja S."/>
            <person name="Heilman E.R."/>
            <person name="Heiman D."/>
            <person name="Hepburn T."/>
            <person name="Howarth C."/>
            <person name="Jen D."/>
            <person name="Larson L."/>
            <person name="Mehta T."/>
            <person name="Neiman D."/>
            <person name="Pearson M."/>
            <person name="Roberts A."/>
            <person name="Saif S."/>
            <person name="Shea T."/>
            <person name="Shenoy N."/>
            <person name="Sisk P."/>
            <person name="Stolte C."/>
            <person name="Sykes S."/>
            <person name="Walk T."/>
            <person name="White J."/>
            <person name="Yandava C."/>
            <person name="Haas B."/>
            <person name="Nusbaum C."/>
            <person name="Birren B."/>
        </authorList>
    </citation>
    <scope>NUCLEOTIDE SEQUENCE [LARGE SCALE GENOMIC DNA]</scope>
    <source>
        <strain evidence="9">ATCC 64411 / 73-15</strain>
    </source>
</reference>
<dbReference type="EMBL" id="GL876971">
    <property type="protein sequence ID" value="KLU88625.1"/>
    <property type="molecule type" value="Genomic_DNA"/>
</dbReference>
<keyword evidence="5" id="KW-0479">Metal-binding</keyword>
<comment type="similarity">
    <text evidence="5">Belongs to the class I-like SAM-binding methyltransferase superfamily. UbiG/COQ3 family.</text>
</comment>
<comment type="cofactor">
    <cofactor evidence="5">
        <name>Mg(2+)</name>
        <dbReference type="ChEBI" id="CHEBI:18420"/>
    </cofactor>
</comment>
<evidence type="ECO:0000256" key="4">
    <source>
        <dbReference type="ARBA" id="ARBA00022691"/>
    </source>
</evidence>